<accession>A0AAE0LEH1</accession>
<organism evidence="17 18">
    <name type="scientific">Cymbomonas tetramitiformis</name>
    <dbReference type="NCBI Taxonomy" id="36881"/>
    <lineage>
        <taxon>Eukaryota</taxon>
        <taxon>Viridiplantae</taxon>
        <taxon>Chlorophyta</taxon>
        <taxon>Pyramimonadophyceae</taxon>
        <taxon>Pyramimonadales</taxon>
        <taxon>Pyramimonadaceae</taxon>
        <taxon>Cymbomonas</taxon>
    </lineage>
</organism>
<feature type="domain" description="BRCT" evidence="16">
    <location>
        <begin position="554"/>
        <end position="616"/>
    </location>
</feature>
<dbReference type="InterPro" id="IPR001841">
    <property type="entry name" value="Znf_RING"/>
</dbReference>
<feature type="region of interest" description="Disordered" evidence="14">
    <location>
        <begin position="382"/>
        <end position="436"/>
    </location>
</feature>
<dbReference type="PANTHER" id="PTHR13763">
    <property type="entry name" value="BREAST CANCER TYPE 1 SUSCEPTIBILITY PROTEIN BRCA1"/>
    <property type="match status" value="1"/>
</dbReference>
<keyword evidence="10" id="KW-0539">Nucleus</keyword>
<evidence type="ECO:0000256" key="2">
    <source>
        <dbReference type="ARBA" id="ARBA00004286"/>
    </source>
</evidence>
<dbReference type="PROSITE" id="PS00518">
    <property type="entry name" value="ZF_RING_1"/>
    <property type="match status" value="1"/>
</dbReference>
<dbReference type="PANTHER" id="PTHR13763:SF0">
    <property type="entry name" value="BREAST CANCER TYPE 1 SUSCEPTIBILITY PROTEIN"/>
    <property type="match status" value="1"/>
</dbReference>
<keyword evidence="8" id="KW-0862">Zinc</keyword>
<dbReference type="SUPFAM" id="SSF52113">
    <property type="entry name" value="BRCT domain"/>
    <property type="match status" value="1"/>
</dbReference>
<reference evidence="17 18" key="1">
    <citation type="journal article" date="2015" name="Genome Biol. Evol.">
        <title>Comparative Genomics of a Bacterivorous Green Alga Reveals Evolutionary Causalities and Consequences of Phago-Mixotrophic Mode of Nutrition.</title>
        <authorList>
            <person name="Burns J.A."/>
            <person name="Paasch A."/>
            <person name="Narechania A."/>
            <person name="Kim E."/>
        </authorList>
    </citation>
    <scope>NUCLEOTIDE SEQUENCE [LARGE SCALE GENOMIC DNA]</scope>
    <source>
        <strain evidence="17 18">PLY_AMNH</strain>
    </source>
</reference>
<dbReference type="SMART" id="SM00184">
    <property type="entry name" value="RING"/>
    <property type="match status" value="1"/>
</dbReference>
<dbReference type="GO" id="GO:0045944">
    <property type="term" value="P:positive regulation of transcription by RNA polymerase II"/>
    <property type="evidence" value="ECO:0007669"/>
    <property type="project" value="TreeGrafter"/>
</dbReference>
<dbReference type="PROSITE" id="PS50172">
    <property type="entry name" value="BRCT"/>
    <property type="match status" value="2"/>
</dbReference>
<dbReference type="GO" id="GO:0000724">
    <property type="term" value="P:double-strand break repair via homologous recombination"/>
    <property type="evidence" value="ECO:0007669"/>
    <property type="project" value="TreeGrafter"/>
</dbReference>
<dbReference type="InterPro" id="IPR018957">
    <property type="entry name" value="Znf_C3HC4_RING-type"/>
</dbReference>
<dbReference type="SMART" id="SM00292">
    <property type="entry name" value="BRCT"/>
    <property type="match status" value="1"/>
</dbReference>
<dbReference type="InterPro" id="IPR031099">
    <property type="entry name" value="BRCA1-associated"/>
</dbReference>
<evidence type="ECO:0000259" key="15">
    <source>
        <dbReference type="PROSITE" id="PS50089"/>
    </source>
</evidence>
<dbReference type="Proteomes" id="UP001190700">
    <property type="component" value="Unassembled WGS sequence"/>
</dbReference>
<keyword evidence="4" id="KW-0479">Metal-binding</keyword>
<keyword evidence="9" id="KW-0234">DNA repair</keyword>
<evidence type="ECO:0000256" key="11">
    <source>
        <dbReference type="ARBA" id="ARBA00023306"/>
    </source>
</evidence>
<sequence length="616" mass="66261">MDAMRSELTCTLCGKLFEEPQSLPCSHIFCWPCISNALQGKGVYKNECPLKHCKQPVYIRDLKTNNTIANVVNQFKVLCSEASLRQFSDTAAKETSRTGTHNSAEATVAWRHDVPSGVDHCLPETESDGTALCTEESQPIEIPGDSIGGERWTAQQEALGTPGTQECCRLEEEILEMEAEVTDIDSTLRKLGYSAPQSPLHAICPNDRACSPSKPALHVVAASLGQPLPGASPCKRKSDHSGCTPERFTFPRVAPQALAEEPLAAEMAPRGMPSPEQGDRPCGRATPCAADLIGAGDDSTSSRLSSRQPGPALITALNALQAGQQLGGLNVTQLRAIFRCVHGAAPPRQQPVASLRRKLSVLDQEVVLQALQAAAREIPSVSTDPATSASPLVDAITDVGAGTESTNARMEEDPQEYEGDIKNASKSTSGGSSGRVPHQLAGTKCVLLPTGLAREEMQLLHKCALRMCCEVVYEHSPEVTHVIVHAVDQVIKKRSMKYFRGIAAHLWILSFDWVSDSLASGQWCAETDYVVRDELPGGVLVQGASVSRSMISESGAKLFAGVHFVFAGKFGSKYEYSEAEIKVLLLQLGGRITEVSTGRHLRDVIAREAAHDAPLR</sequence>
<feature type="compositionally biased region" description="Polar residues" evidence="14">
    <location>
        <begin position="298"/>
        <end position="308"/>
    </location>
</feature>
<keyword evidence="3" id="KW-0158">Chromosome</keyword>
<feature type="domain" description="RING-type" evidence="15">
    <location>
        <begin position="10"/>
        <end position="52"/>
    </location>
</feature>
<evidence type="ECO:0000256" key="3">
    <source>
        <dbReference type="ARBA" id="ARBA00022454"/>
    </source>
</evidence>
<dbReference type="EMBL" id="LGRX02003400">
    <property type="protein sequence ID" value="KAK3282273.1"/>
    <property type="molecule type" value="Genomic_DNA"/>
</dbReference>
<protein>
    <recommendedName>
        <fullName evidence="12">RING-type E3 ubiquitin transferase BRCA1</fullName>
    </recommendedName>
</protein>
<evidence type="ECO:0000259" key="16">
    <source>
        <dbReference type="PROSITE" id="PS50172"/>
    </source>
</evidence>
<gene>
    <name evidence="17" type="ORF">CYMTET_9980</name>
</gene>
<keyword evidence="18" id="KW-1185">Reference proteome</keyword>
<dbReference type="Gene3D" id="3.30.40.10">
    <property type="entry name" value="Zinc/RING finger domain, C3HC4 (zinc finger)"/>
    <property type="match status" value="1"/>
</dbReference>
<evidence type="ECO:0000256" key="8">
    <source>
        <dbReference type="ARBA" id="ARBA00022833"/>
    </source>
</evidence>
<evidence type="ECO:0000256" key="7">
    <source>
        <dbReference type="ARBA" id="ARBA00022771"/>
    </source>
</evidence>
<dbReference type="GO" id="GO:0004842">
    <property type="term" value="F:ubiquitin-protein transferase activity"/>
    <property type="evidence" value="ECO:0007669"/>
    <property type="project" value="TreeGrafter"/>
</dbReference>
<evidence type="ECO:0000256" key="13">
    <source>
        <dbReference type="PROSITE-ProRule" id="PRU00175"/>
    </source>
</evidence>
<dbReference type="GO" id="GO:0005694">
    <property type="term" value="C:chromosome"/>
    <property type="evidence" value="ECO:0007669"/>
    <property type="project" value="UniProtKB-SubCell"/>
</dbReference>
<evidence type="ECO:0000256" key="5">
    <source>
        <dbReference type="ARBA" id="ARBA00022737"/>
    </source>
</evidence>
<evidence type="ECO:0000256" key="6">
    <source>
        <dbReference type="ARBA" id="ARBA00022763"/>
    </source>
</evidence>
<dbReference type="Pfam" id="PF00533">
    <property type="entry name" value="BRCT"/>
    <property type="match status" value="1"/>
</dbReference>
<evidence type="ECO:0000256" key="10">
    <source>
        <dbReference type="ARBA" id="ARBA00023242"/>
    </source>
</evidence>
<evidence type="ECO:0000256" key="1">
    <source>
        <dbReference type="ARBA" id="ARBA00004123"/>
    </source>
</evidence>
<dbReference type="InterPro" id="IPR013083">
    <property type="entry name" value="Znf_RING/FYVE/PHD"/>
</dbReference>
<keyword evidence="7 13" id="KW-0863">Zinc-finger</keyword>
<comment type="subcellular location">
    <subcellularLocation>
        <location evidence="2">Chromosome</location>
    </subcellularLocation>
    <subcellularLocation>
        <location evidence="1">Nucleus</location>
    </subcellularLocation>
</comment>
<comment type="caution">
    <text evidence="17">The sequence shown here is derived from an EMBL/GenBank/DDBJ whole genome shotgun (WGS) entry which is preliminary data.</text>
</comment>
<dbReference type="InterPro" id="IPR036420">
    <property type="entry name" value="BRCT_dom_sf"/>
</dbReference>
<dbReference type="Pfam" id="PF00097">
    <property type="entry name" value="zf-C3HC4"/>
    <property type="match status" value="1"/>
</dbReference>
<feature type="region of interest" description="Disordered" evidence="14">
    <location>
        <begin position="268"/>
        <end position="308"/>
    </location>
</feature>
<keyword evidence="11" id="KW-0131">Cell cycle</keyword>
<evidence type="ECO:0000256" key="14">
    <source>
        <dbReference type="SAM" id="MobiDB-lite"/>
    </source>
</evidence>
<evidence type="ECO:0000256" key="4">
    <source>
        <dbReference type="ARBA" id="ARBA00022723"/>
    </source>
</evidence>
<evidence type="ECO:0000313" key="17">
    <source>
        <dbReference type="EMBL" id="KAK3282273.1"/>
    </source>
</evidence>
<keyword evidence="6" id="KW-0227">DNA damage</keyword>
<evidence type="ECO:0000256" key="12">
    <source>
        <dbReference type="ARBA" id="ARBA00031556"/>
    </source>
</evidence>
<keyword evidence="5" id="KW-0677">Repeat</keyword>
<dbReference type="PROSITE" id="PS50089">
    <property type="entry name" value="ZF_RING_2"/>
    <property type="match status" value="1"/>
</dbReference>
<dbReference type="GO" id="GO:0008270">
    <property type="term" value="F:zinc ion binding"/>
    <property type="evidence" value="ECO:0007669"/>
    <property type="project" value="UniProtKB-KW"/>
</dbReference>
<dbReference type="Gene3D" id="3.40.50.10190">
    <property type="entry name" value="BRCT domain"/>
    <property type="match status" value="1"/>
</dbReference>
<dbReference type="InterPro" id="IPR001357">
    <property type="entry name" value="BRCT_dom"/>
</dbReference>
<dbReference type="AlphaFoldDB" id="A0AAE0LEH1"/>
<dbReference type="InterPro" id="IPR017907">
    <property type="entry name" value="Znf_RING_CS"/>
</dbReference>
<dbReference type="CDD" id="cd17734">
    <property type="entry name" value="BRCT_Bard1_rpt1"/>
    <property type="match status" value="1"/>
</dbReference>
<feature type="domain" description="BRCT" evidence="16">
    <location>
        <begin position="470"/>
        <end position="531"/>
    </location>
</feature>
<evidence type="ECO:0000256" key="9">
    <source>
        <dbReference type="ARBA" id="ARBA00023204"/>
    </source>
</evidence>
<dbReference type="SUPFAM" id="SSF57850">
    <property type="entry name" value="RING/U-box"/>
    <property type="match status" value="1"/>
</dbReference>
<dbReference type="GO" id="GO:0005634">
    <property type="term" value="C:nucleus"/>
    <property type="evidence" value="ECO:0007669"/>
    <property type="project" value="UniProtKB-SubCell"/>
</dbReference>
<name>A0AAE0LEH1_9CHLO</name>
<evidence type="ECO:0000313" key="18">
    <source>
        <dbReference type="Proteomes" id="UP001190700"/>
    </source>
</evidence>
<proteinExistence type="predicted"/>